<dbReference type="InterPro" id="IPR006045">
    <property type="entry name" value="Cupin_1"/>
</dbReference>
<gene>
    <name evidence="7" type="ORF">Cgig2_018998</name>
</gene>
<dbReference type="InterPro" id="IPR011051">
    <property type="entry name" value="RmlC_Cupin_sf"/>
</dbReference>
<feature type="signal peptide" evidence="5">
    <location>
        <begin position="1"/>
        <end position="26"/>
    </location>
</feature>
<evidence type="ECO:0000313" key="8">
    <source>
        <dbReference type="Proteomes" id="UP001153076"/>
    </source>
</evidence>
<keyword evidence="8" id="KW-1185">Reference proteome</keyword>
<dbReference type="CDD" id="cd02242">
    <property type="entry name" value="cupin_11S_legumin_N"/>
    <property type="match status" value="1"/>
</dbReference>
<evidence type="ECO:0000256" key="4">
    <source>
        <dbReference type="ARBA" id="ARBA00023157"/>
    </source>
</evidence>
<dbReference type="Gene3D" id="2.60.120.10">
    <property type="entry name" value="Jelly Rolls"/>
    <property type="match status" value="2"/>
</dbReference>
<dbReference type="SUPFAM" id="SSF51182">
    <property type="entry name" value="RmlC-like cupins"/>
    <property type="match status" value="1"/>
</dbReference>
<feature type="domain" description="Cupin type-1" evidence="6">
    <location>
        <begin position="314"/>
        <end position="466"/>
    </location>
</feature>
<accession>A0A9Q1GTI9</accession>
<name>A0A9Q1GTI9_9CARY</name>
<dbReference type="FunFam" id="2.60.120.10:FF:000073">
    <property type="entry name" value="Glycinin G1"/>
    <property type="match status" value="1"/>
</dbReference>
<dbReference type="InterPro" id="IPR006044">
    <property type="entry name" value="11S_seedstore_pln"/>
</dbReference>
<evidence type="ECO:0000256" key="1">
    <source>
        <dbReference type="ARBA" id="ARBA00007178"/>
    </source>
</evidence>
<evidence type="ECO:0000313" key="7">
    <source>
        <dbReference type="EMBL" id="KAJ8425294.1"/>
    </source>
</evidence>
<sequence>MAKYRSSPVLLCFGLCFLVLSQVSQGYRQGPRRKQPWRIGEEKGTCQFQSLTAREPSQRIQHEAGVTELWEEDNEQMQCASVAVTRHTIEPNGLLLPTFTNAPMLVYIVQGRGVLGTMIPGCPETYESFQRTPGGRRMRRIRAGETTPMEDLHQKLRYYRQGDLVALPAGVAHWCYNDGETPLTMVVFHDRFFLAGNPLAQAQQQRHTTVGRERRLQSRIGNNVFRGFDIGLLAEAFGVSEDVARQLQCENDPRGAIIRVHEGLRMVRPPATMRRGWGGNNSTDENVEEYYENDEAVMQENGMEETICAMRLTENLEDPERADVYTVRGGRIRTVTSFDLPVLKHLQLSAKRGYLYKNAMVAPQWNMNSHEILYCIRGRARVQVVGCGSTTNRPVFDGEVREGQLLVIPQNYVSLARAGEEGFEWITFMTSDNAMFSPLAGRVSVMRGIPEEVLMNMFMISREDAQRLKYNRPEMTILSPRSTTRGIRASA</sequence>
<keyword evidence="5" id="KW-0732">Signal</keyword>
<evidence type="ECO:0000259" key="6">
    <source>
        <dbReference type="SMART" id="SM00835"/>
    </source>
</evidence>
<evidence type="ECO:0000256" key="5">
    <source>
        <dbReference type="SAM" id="SignalP"/>
    </source>
</evidence>
<feature type="chain" id="PRO_5040462629" description="Cupin type-1 domain-containing protein" evidence="5">
    <location>
        <begin position="27"/>
        <end position="491"/>
    </location>
</feature>
<dbReference type="SMART" id="SM00835">
    <property type="entry name" value="Cupin_1"/>
    <property type="match status" value="2"/>
</dbReference>
<dbReference type="EMBL" id="JAKOGI010001499">
    <property type="protein sequence ID" value="KAJ8425294.1"/>
    <property type="molecule type" value="Genomic_DNA"/>
</dbReference>
<keyword evidence="4" id="KW-1015">Disulfide bond</keyword>
<keyword evidence="2" id="KW-0758">Storage protein</keyword>
<dbReference type="InterPro" id="IPR050253">
    <property type="entry name" value="Seed_Storage-Functional"/>
</dbReference>
<dbReference type="OrthoDB" id="2016041at2759"/>
<protein>
    <recommendedName>
        <fullName evidence="6">Cupin type-1 domain-containing protein</fullName>
    </recommendedName>
</protein>
<feature type="domain" description="Cupin type-1" evidence="6">
    <location>
        <begin position="49"/>
        <end position="245"/>
    </location>
</feature>
<dbReference type="CDD" id="cd02243">
    <property type="entry name" value="cupin_11S_legumin_C"/>
    <property type="match status" value="1"/>
</dbReference>
<proteinExistence type="inferred from homology"/>
<dbReference type="InterPro" id="IPR014710">
    <property type="entry name" value="RmlC-like_jellyroll"/>
</dbReference>
<evidence type="ECO:0000256" key="2">
    <source>
        <dbReference type="ARBA" id="ARBA00022761"/>
    </source>
</evidence>
<dbReference type="PANTHER" id="PTHR31189:SF54">
    <property type="entry name" value="11S GLOBULIN SEED STORAGE PROTEIN 2-LIKE"/>
    <property type="match status" value="1"/>
</dbReference>
<evidence type="ECO:0000256" key="3">
    <source>
        <dbReference type="ARBA" id="ARBA00023129"/>
    </source>
</evidence>
<dbReference type="Pfam" id="PF00190">
    <property type="entry name" value="Cupin_1"/>
    <property type="match status" value="2"/>
</dbReference>
<reference evidence="7" key="1">
    <citation type="submission" date="2022-04" db="EMBL/GenBank/DDBJ databases">
        <title>Carnegiea gigantea Genome sequencing and assembly v2.</title>
        <authorList>
            <person name="Copetti D."/>
            <person name="Sanderson M.J."/>
            <person name="Burquez A."/>
            <person name="Wojciechowski M.F."/>
        </authorList>
    </citation>
    <scope>NUCLEOTIDE SEQUENCE</scope>
    <source>
        <strain evidence="7">SGP5-SGP5p</strain>
        <tissue evidence="7">Aerial part</tissue>
    </source>
</reference>
<organism evidence="7 8">
    <name type="scientific">Carnegiea gigantea</name>
    <dbReference type="NCBI Taxonomy" id="171969"/>
    <lineage>
        <taxon>Eukaryota</taxon>
        <taxon>Viridiplantae</taxon>
        <taxon>Streptophyta</taxon>
        <taxon>Embryophyta</taxon>
        <taxon>Tracheophyta</taxon>
        <taxon>Spermatophyta</taxon>
        <taxon>Magnoliopsida</taxon>
        <taxon>eudicotyledons</taxon>
        <taxon>Gunneridae</taxon>
        <taxon>Pentapetalae</taxon>
        <taxon>Caryophyllales</taxon>
        <taxon>Cactineae</taxon>
        <taxon>Cactaceae</taxon>
        <taxon>Cactoideae</taxon>
        <taxon>Echinocereeae</taxon>
        <taxon>Carnegiea</taxon>
    </lineage>
</organism>
<dbReference type="GO" id="GO:0045735">
    <property type="term" value="F:nutrient reservoir activity"/>
    <property type="evidence" value="ECO:0007669"/>
    <property type="project" value="UniProtKB-KW"/>
</dbReference>
<keyword evidence="3" id="KW-0708">Seed storage protein</keyword>
<dbReference type="AlphaFoldDB" id="A0A9Q1GTI9"/>
<comment type="similarity">
    <text evidence="1">Belongs to the 11S seed storage protein (globulins) family.</text>
</comment>
<dbReference type="Proteomes" id="UP001153076">
    <property type="component" value="Unassembled WGS sequence"/>
</dbReference>
<dbReference type="PANTHER" id="PTHR31189">
    <property type="entry name" value="OS03G0336100 PROTEIN-RELATED"/>
    <property type="match status" value="1"/>
</dbReference>
<comment type="caution">
    <text evidence="7">The sequence shown here is derived from an EMBL/GenBank/DDBJ whole genome shotgun (WGS) entry which is preliminary data.</text>
</comment>
<dbReference type="PRINTS" id="PR00439">
    <property type="entry name" value="11SGLOBULIN"/>
</dbReference>